<protein>
    <submittedName>
        <fullName evidence="3">Transposase</fullName>
    </submittedName>
</protein>
<dbReference type="InterPro" id="IPR036397">
    <property type="entry name" value="RNaseH_sf"/>
</dbReference>
<accession>A0A8G1ZDK7</accession>
<dbReference type="Proteomes" id="UP000291572">
    <property type="component" value="Unassembled WGS sequence"/>
</dbReference>
<dbReference type="PANTHER" id="PTHR35004">
    <property type="entry name" value="TRANSPOSASE RV3428C-RELATED"/>
    <property type="match status" value="1"/>
</dbReference>
<dbReference type="Gene3D" id="3.30.420.10">
    <property type="entry name" value="Ribonuclease H-like superfamily/Ribonuclease H"/>
    <property type="match status" value="1"/>
</dbReference>
<feature type="compositionally biased region" description="Low complexity" evidence="1">
    <location>
        <begin position="271"/>
        <end position="282"/>
    </location>
</feature>
<evidence type="ECO:0000259" key="2">
    <source>
        <dbReference type="PROSITE" id="PS50994"/>
    </source>
</evidence>
<dbReference type="InterPro" id="IPR012337">
    <property type="entry name" value="RNaseH-like_sf"/>
</dbReference>
<dbReference type="Pfam" id="PF09299">
    <property type="entry name" value="Mu-transpos_C"/>
    <property type="match status" value="1"/>
</dbReference>
<dbReference type="InterPro" id="IPR015378">
    <property type="entry name" value="Transposase-like_Mu_C"/>
</dbReference>
<evidence type="ECO:0000313" key="4">
    <source>
        <dbReference type="Proteomes" id="UP000291572"/>
    </source>
</evidence>
<evidence type="ECO:0000313" key="3">
    <source>
        <dbReference type="EMBL" id="RYM04867.1"/>
    </source>
</evidence>
<dbReference type="GO" id="GO:0003676">
    <property type="term" value="F:nucleic acid binding"/>
    <property type="evidence" value="ECO:0007669"/>
    <property type="project" value="InterPro"/>
</dbReference>
<sequence>MVFLGAPSALNTSLALRQAIWRKADPTWPVCGIPDVLYVDHGSDFTSLHLEQAAADLRIRLIYSAVARPQGRGKIERLFRTINTELLAELPGNLRNGKPVSPPRLTLPELDAAIGTYIVATYNVRPHRAIGVPPVDAWRGDGWLSRMPETLEELDALLVMVAKPRIVHRDGIRFEGLRYFNPTLAAYVGEPVTIRYDPRDVGEVRIFHRNVFLCRAVSPDHAGLSITLKDVQAARIAYRRRLRSEIGERKARVADYLPAILRPLGSGSVRASTPKPTPATSPEVTRSKPRLRTYYEGE</sequence>
<comment type="caution">
    <text evidence="3">The sequence shown here is derived from an EMBL/GenBank/DDBJ whole genome shotgun (WGS) entry which is preliminary data.</text>
</comment>
<proteinExistence type="predicted"/>
<dbReference type="InterPro" id="IPR009004">
    <property type="entry name" value="Transposase_Mu_C"/>
</dbReference>
<evidence type="ECO:0000256" key="1">
    <source>
        <dbReference type="SAM" id="MobiDB-lite"/>
    </source>
</evidence>
<dbReference type="AlphaFoldDB" id="A0A8G1ZDK7"/>
<feature type="domain" description="Integrase catalytic" evidence="2">
    <location>
        <begin position="1"/>
        <end position="142"/>
    </location>
</feature>
<dbReference type="GO" id="GO:0015074">
    <property type="term" value="P:DNA integration"/>
    <property type="evidence" value="ECO:0007669"/>
    <property type="project" value="InterPro"/>
</dbReference>
<organism evidence="3 4">
    <name type="scientific">Sphingobium cupriresistens</name>
    <dbReference type="NCBI Taxonomy" id="1132417"/>
    <lineage>
        <taxon>Bacteria</taxon>
        <taxon>Pseudomonadati</taxon>
        <taxon>Pseudomonadota</taxon>
        <taxon>Alphaproteobacteria</taxon>
        <taxon>Sphingomonadales</taxon>
        <taxon>Sphingomonadaceae</taxon>
        <taxon>Sphingobium</taxon>
    </lineage>
</organism>
<name>A0A8G1ZDK7_9SPHN</name>
<dbReference type="SUPFAM" id="SSF53098">
    <property type="entry name" value="Ribonuclease H-like"/>
    <property type="match status" value="1"/>
</dbReference>
<gene>
    <name evidence="3" type="ORF">EWH12_21725</name>
</gene>
<feature type="region of interest" description="Disordered" evidence="1">
    <location>
        <begin position="265"/>
        <end position="298"/>
    </location>
</feature>
<reference evidence="3 4" key="1">
    <citation type="submission" date="2019-02" db="EMBL/GenBank/DDBJ databases">
        <authorList>
            <person name="Feng G."/>
        </authorList>
    </citation>
    <scope>NUCLEOTIDE SEQUENCE [LARGE SCALE GENOMIC DNA]</scope>
    <source>
        <strain evidence="3 4">CCTCC AB 2011146</strain>
    </source>
</reference>
<dbReference type="EMBL" id="SEOO01000105">
    <property type="protein sequence ID" value="RYM04867.1"/>
    <property type="molecule type" value="Genomic_DNA"/>
</dbReference>
<dbReference type="SUPFAM" id="SSF50610">
    <property type="entry name" value="mu transposase, C-terminal domain"/>
    <property type="match status" value="1"/>
</dbReference>
<dbReference type="OrthoDB" id="5287589at2"/>
<dbReference type="InterPro" id="IPR001584">
    <property type="entry name" value="Integrase_cat-core"/>
</dbReference>
<dbReference type="PANTHER" id="PTHR35004:SF6">
    <property type="entry name" value="TRANSPOSASE"/>
    <property type="match status" value="1"/>
</dbReference>
<dbReference type="Gene3D" id="2.30.30.130">
    <property type="entry name" value="Transposase, Mu, C-terminal"/>
    <property type="match status" value="1"/>
</dbReference>
<dbReference type="PROSITE" id="PS50994">
    <property type="entry name" value="INTEGRASE"/>
    <property type="match status" value="1"/>
</dbReference>